<accession>A0A8H5U7F4</accession>
<gene>
    <name evidence="1" type="ORF">FGLOB1_14870</name>
</gene>
<name>A0A8H5U7F4_9HYPO</name>
<evidence type="ECO:0000313" key="1">
    <source>
        <dbReference type="EMBL" id="KAF5682677.1"/>
    </source>
</evidence>
<feature type="non-terminal residue" evidence="1">
    <location>
        <position position="1"/>
    </location>
</feature>
<comment type="caution">
    <text evidence="1">The sequence shown here is derived from an EMBL/GenBank/DDBJ whole genome shotgun (WGS) entry which is preliminary data.</text>
</comment>
<keyword evidence="2" id="KW-1185">Reference proteome</keyword>
<dbReference type="Proteomes" id="UP000532311">
    <property type="component" value="Unassembled WGS sequence"/>
</dbReference>
<evidence type="ECO:0000313" key="2">
    <source>
        <dbReference type="Proteomes" id="UP000532311"/>
    </source>
</evidence>
<proteinExistence type="predicted"/>
<dbReference type="EMBL" id="JAAQPF010001640">
    <property type="protein sequence ID" value="KAF5682677.1"/>
    <property type="molecule type" value="Genomic_DNA"/>
</dbReference>
<dbReference type="AlphaFoldDB" id="A0A8H5U7F4"/>
<protein>
    <submittedName>
        <fullName evidence="1">Uncharacterized protein</fullName>
    </submittedName>
</protein>
<reference evidence="1 2" key="1">
    <citation type="submission" date="2020-05" db="EMBL/GenBank/DDBJ databases">
        <title>Identification and distribution of gene clusters putatively required for synthesis of sphingolipid metabolism inhibitors in phylogenetically diverse species of the filamentous fungus Fusarium.</title>
        <authorList>
            <person name="Kim H.-S."/>
            <person name="Busman M."/>
            <person name="Brown D.W."/>
            <person name="Divon H."/>
            <person name="Uhlig S."/>
            <person name="Proctor R.H."/>
        </authorList>
    </citation>
    <scope>NUCLEOTIDE SEQUENCE [LARGE SCALE GENOMIC DNA]</scope>
    <source>
        <strain evidence="1 2">NRRL 26131</strain>
    </source>
</reference>
<organism evidence="1 2">
    <name type="scientific">Fusarium globosum</name>
    <dbReference type="NCBI Taxonomy" id="78864"/>
    <lineage>
        <taxon>Eukaryota</taxon>
        <taxon>Fungi</taxon>
        <taxon>Dikarya</taxon>
        <taxon>Ascomycota</taxon>
        <taxon>Pezizomycotina</taxon>
        <taxon>Sordariomycetes</taxon>
        <taxon>Hypocreomycetidae</taxon>
        <taxon>Hypocreales</taxon>
        <taxon>Nectriaceae</taxon>
        <taxon>Fusarium</taxon>
        <taxon>Fusarium fujikuroi species complex</taxon>
    </lineage>
</organism>
<sequence length="149" mass="17275">MDRLELRQDQEKAIRGDVVPRLLEDRDSRAALIRGIRLHYHLAMSEPVKRLSSSMPQVARARNARRIMSNDIPERITAEEQPYFGRACAAAGYHALYHELDLLPEVSIAEEARESETDGGKLIYDEIMSFKYRYAIMDDCKRTIKLMDY</sequence>